<evidence type="ECO:0000313" key="12">
    <source>
        <dbReference type="Proteomes" id="UP000198889"/>
    </source>
</evidence>
<dbReference type="InterPro" id="IPR010920">
    <property type="entry name" value="LSM_dom_sf"/>
</dbReference>
<comment type="caution">
    <text evidence="7">Lacks conserved residue(s) required for the propagation of feature annotation.</text>
</comment>
<dbReference type="Pfam" id="PF05552">
    <property type="entry name" value="MS_channel_1st_1"/>
    <property type="match status" value="1"/>
</dbReference>
<keyword evidence="7" id="KW-0406">Ion transport</keyword>
<keyword evidence="4 7" id="KW-0812">Transmembrane</keyword>
<keyword evidence="12" id="KW-1185">Reference proteome</keyword>
<evidence type="ECO:0000256" key="1">
    <source>
        <dbReference type="ARBA" id="ARBA00004651"/>
    </source>
</evidence>
<sequence>MNLDTFGDLDGLGDLLVLYGLNVIYALALLLIGWWLASVAERLVVRAFAATRRVDPTIVGFLSSVARYTVLVFVGLAVLQRFGIQTTSLIAVLGATSLAVGLALQGTLSNVAAGVMLLLFRPFKVGDSVEVGGQSGTVKAITLFTTELAAGDNVQVLMPNGRVWGSPIVNRSVYGARSFSFALELRPDADIEGVMEKGLAFLRADSRVSQQPGPSASIAKMALDRVEIGFSGWAAAGDAGGVRGDLIRRLRDIMRAPAAAAPRKARPSAKESQVTESRQAESQATVELAEAGSALPRPKAGEPFSRP</sequence>
<protein>
    <recommendedName>
        <fullName evidence="7">Small-conductance mechanosensitive channel</fullName>
    </recommendedName>
</protein>
<dbReference type="AlphaFoldDB" id="A0A1G4UG30"/>
<feature type="transmembrane region" description="Helical" evidence="7">
    <location>
        <begin position="58"/>
        <end position="78"/>
    </location>
</feature>
<comment type="similarity">
    <text evidence="2 7">Belongs to the MscS (TC 1.A.23) family.</text>
</comment>
<evidence type="ECO:0000256" key="2">
    <source>
        <dbReference type="ARBA" id="ARBA00008017"/>
    </source>
</evidence>
<evidence type="ECO:0000256" key="8">
    <source>
        <dbReference type="SAM" id="MobiDB-lite"/>
    </source>
</evidence>
<dbReference type="InterPro" id="IPR006685">
    <property type="entry name" value="MscS_channel_2nd"/>
</dbReference>
<proteinExistence type="inferred from homology"/>
<evidence type="ECO:0000313" key="11">
    <source>
        <dbReference type="EMBL" id="SCW92591.1"/>
    </source>
</evidence>
<dbReference type="Gene3D" id="2.30.30.60">
    <property type="match status" value="1"/>
</dbReference>
<organism evidence="11 12">
    <name type="scientific">Ancylobacter rudongensis</name>
    <dbReference type="NCBI Taxonomy" id="177413"/>
    <lineage>
        <taxon>Bacteria</taxon>
        <taxon>Pseudomonadati</taxon>
        <taxon>Pseudomonadota</taxon>
        <taxon>Alphaproteobacteria</taxon>
        <taxon>Hyphomicrobiales</taxon>
        <taxon>Xanthobacteraceae</taxon>
        <taxon>Ancylobacter</taxon>
    </lineage>
</organism>
<evidence type="ECO:0000256" key="3">
    <source>
        <dbReference type="ARBA" id="ARBA00022475"/>
    </source>
</evidence>
<gene>
    <name evidence="11" type="ORF">SAMN05660859_3875</name>
</gene>
<keyword evidence="7" id="KW-0407">Ion channel</keyword>
<feature type="compositionally biased region" description="Polar residues" evidence="8">
    <location>
        <begin position="271"/>
        <end position="285"/>
    </location>
</feature>
<dbReference type="RefSeq" id="WP_091443031.1">
    <property type="nucleotide sequence ID" value="NZ_FMTP01000007.1"/>
</dbReference>
<keyword evidence="5 7" id="KW-1133">Transmembrane helix</keyword>
<dbReference type="STRING" id="177413.SAMN05660859_3875"/>
<feature type="domain" description="Mechanosensitive ion channel transmembrane helices 2/3" evidence="10">
    <location>
        <begin position="66"/>
        <end position="105"/>
    </location>
</feature>
<keyword evidence="7" id="KW-0813">Transport</keyword>
<dbReference type="InterPro" id="IPR049142">
    <property type="entry name" value="MS_channel_1st"/>
</dbReference>
<evidence type="ECO:0000259" key="9">
    <source>
        <dbReference type="Pfam" id="PF00924"/>
    </source>
</evidence>
<dbReference type="PANTHER" id="PTHR30221">
    <property type="entry name" value="SMALL-CONDUCTANCE MECHANOSENSITIVE CHANNEL"/>
    <property type="match status" value="1"/>
</dbReference>
<comment type="subcellular location">
    <subcellularLocation>
        <location evidence="7">Cell inner membrane</location>
        <topology evidence="7">Multi-pass membrane protein</topology>
    </subcellularLocation>
    <subcellularLocation>
        <location evidence="1">Cell membrane</location>
        <topology evidence="1">Multi-pass membrane protein</topology>
    </subcellularLocation>
</comment>
<keyword evidence="3" id="KW-1003">Cell membrane</keyword>
<evidence type="ECO:0000256" key="4">
    <source>
        <dbReference type="ARBA" id="ARBA00022692"/>
    </source>
</evidence>
<evidence type="ECO:0000256" key="7">
    <source>
        <dbReference type="RuleBase" id="RU369025"/>
    </source>
</evidence>
<feature type="domain" description="Mechanosensitive ion channel MscS" evidence="9">
    <location>
        <begin position="107"/>
        <end position="171"/>
    </location>
</feature>
<dbReference type="PANTHER" id="PTHR30221:SF1">
    <property type="entry name" value="SMALL-CONDUCTANCE MECHANOSENSITIVE CHANNEL"/>
    <property type="match status" value="1"/>
</dbReference>
<dbReference type="Pfam" id="PF00924">
    <property type="entry name" value="MS_channel_2nd"/>
    <property type="match status" value="1"/>
</dbReference>
<dbReference type="InterPro" id="IPR045275">
    <property type="entry name" value="MscS_archaea/bacteria_type"/>
</dbReference>
<dbReference type="Proteomes" id="UP000198889">
    <property type="component" value="Unassembled WGS sequence"/>
</dbReference>
<dbReference type="GO" id="GO:0008381">
    <property type="term" value="F:mechanosensitive monoatomic ion channel activity"/>
    <property type="evidence" value="ECO:0007669"/>
    <property type="project" value="InterPro"/>
</dbReference>
<dbReference type="GO" id="GO:0005886">
    <property type="term" value="C:plasma membrane"/>
    <property type="evidence" value="ECO:0007669"/>
    <property type="project" value="UniProtKB-SubCell"/>
</dbReference>
<keyword evidence="7" id="KW-0997">Cell inner membrane</keyword>
<evidence type="ECO:0000256" key="5">
    <source>
        <dbReference type="ARBA" id="ARBA00022989"/>
    </source>
</evidence>
<dbReference type="EMBL" id="FMTP01000007">
    <property type="protein sequence ID" value="SCW92591.1"/>
    <property type="molecule type" value="Genomic_DNA"/>
</dbReference>
<dbReference type="SUPFAM" id="SSF50182">
    <property type="entry name" value="Sm-like ribonucleoproteins"/>
    <property type="match status" value="1"/>
</dbReference>
<dbReference type="InterPro" id="IPR008910">
    <property type="entry name" value="MSC_TM_helix"/>
</dbReference>
<feature type="transmembrane region" description="Helical" evidence="7">
    <location>
        <begin position="90"/>
        <end position="120"/>
    </location>
</feature>
<name>A0A1G4UG30_9HYPH</name>
<comment type="function">
    <text evidence="7">Mechanosensitive channel that participates in the regulation of osmotic pressure changes within the cell, opening in response to stretch forces in the membrane lipid bilayer, without the need for other proteins. Contributes to normal resistance to hypoosmotic shock. Forms an ion channel of 1.0 nanosiemens conductance with a slight preference for anions.</text>
</comment>
<comment type="subunit">
    <text evidence="7">Homoheptamer.</text>
</comment>
<dbReference type="SUPFAM" id="SSF82861">
    <property type="entry name" value="Mechanosensitive channel protein MscS (YggB), transmembrane region"/>
    <property type="match status" value="1"/>
</dbReference>
<feature type="region of interest" description="Disordered" evidence="8">
    <location>
        <begin position="258"/>
        <end position="307"/>
    </location>
</feature>
<dbReference type="Pfam" id="PF21088">
    <property type="entry name" value="MS_channel_1st"/>
    <property type="match status" value="1"/>
</dbReference>
<evidence type="ECO:0000256" key="6">
    <source>
        <dbReference type="ARBA" id="ARBA00023136"/>
    </source>
</evidence>
<keyword evidence="6 7" id="KW-0472">Membrane</keyword>
<reference evidence="12" key="1">
    <citation type="submission" date="2016-10" db="EMBL/GenBank/DDBJ databases">
        <authorList>
            <person name="Varghese N."/>
            <person name="Submissions S."/>
        </authorList>
    </citation>
    <scope>NUCLEOTIDE SEQUENCE [LARGE SCALE GENOMIC DNA]</scope>
    <source>
        <strain evidence="12">CGMCC 1.1761</strain>
    </source>
</reference>
<dbReference type="InterPro" id="IPR011014">
    <property type="entry name" value="MscS_channel_TM-2"/>
</dbReference>
<accession>A0A1G4UG30</accession>
<dbReference type="InterPro" id="IPR023408">
    <property type="entry name" value="MscS_beta-dom_sf"/>
</dbReference>
<dbReference type="Gene3D" id="1.10.287.1260">
    <property type="match status" value="1"/>
</dbReference>
<feature type="transmembrane region" description="Helical" evidence="7">
    <location>
        <begin position="16"/>
        <end position="37"/>
    </location>
</feature>
<evidence type="ECO:0000259" key="10">
    <source>
        <dbReference type="Pfam" id="PF21088"/>
    </source>
</evidence>